<evidence type="ECO:0000313" key="5">
    <source>
        <dbReference type="EMBL" id="CAE4666592.1"/>
    </source>
</evidence>
<feature type="compositionally biased region" description="Acidic residues" evidence="3">
    <location>
        <begin position="530"/>
        <end position="548"/>
    </location>
</feature>
<dbReference type="EMBL" id="HBNS01060018">
    <property type="protein sequence ID" value="CAE4666592.1"/>
    <property type="molecule type" value="Transcribed_RNA"/>
</dbReference>
<feature type="compositionally biased region" description="Acidic residues" evidence="3">
    <location>
        <begin position="69"/>
        <end position="79"/>
    </location>
</feature>
<feature type="compositionally biased region" description="Basic and acidic residues" evidence="3">
    <location>
        <begin position="58"/>
        <end position="68"/>
    </location>
</feature>
<evidence type="ECO:0000259" key="4">
    <source>
        <dbReference type="Pfam" id="PF07808"/>
    </source>
</evidence>
<name>A0A7S4WE91_9STRA</name>
<gene>
    <name evidence="5" type="ORF">DBRI00130_LOCUS43185</name>
</gene>
<feature type="compositionally biased region" description="Basic and acidic residues" evidence="3">
    <location>
        <begin position="476"/>
        <end position="498"/>
    </location>
</feature>
<dbReference type="AlphaFoldDB" id="A0A7S4WE91"/>
<feature type="compositionally biased region" description="Basic and acidic residues" evidence="3">
    <location>
        <begin position="10"/>
        <end position="35"/>
    </location>
</feature>
<dbReference type="InterPro" id="IPR039896">
    <property type="entry name" value="Red-like"/>
</dbReference>
<dbReference type="GO" id="GO:0005634">
    <property type="term" value="C:nucleus"/>
    <property type="evidence" value="ECO:0007669"/>
    <property type="project" value="UniProtKB-SubCell"/>
</dbReference>
<evidence type="ECO:0000256" key="1">
    <source>
        <dbReference type="ARBA" id="ARBA00004123"/>
    </source>
</evidence>
<keyword evidence="2" id="KW-0539">Nucleus</keyword>
<dbReference type="PANTHER" id="PTHR12765">
    <property type="entry name" value="RED PROTEIN IK FACTOR CYTOKINE IK"/>
    <property type="match status" value="1"/>
</dbReference>
<feature type="compositionally biased region" description="Acidic residues" evidence="3">
    <location>
        <begin position="578"/>
        <end position="587"/>
    </location>
</feature>
<sequence length="587" mass="65856">MDNEAFRALVNEKSHTKTTKEIAREAVERDFEENKRRKRGRGRGGGGDSSSDEEGDDERLTRRWRGEAKDDDDDEDDGEPEWKKLRKRSKTKKDGDDSTKYRDRAKERREGKNRDYDNLEEAETVNVLQDEGMSKFLGGDERHTHLVKGLDLALADKVRREEMVEKRNLGETKEEEEIDLDQIMADATQKKKSAQLDLNRLPVSTSSLGQGMLTYLQSLQQSHTIATNKKTTSTASLPIVTTAVHGYNTAGKFPTAAGLAAQRSTFAFSTIANVGDVLRSWEIPRESIKSQQQLRSSLSDATLITTMPFDEDFMERIKSALAVQCEFEKKEKEMKKKKKHRKKKRKDSNSEEKNDFDLKDEDEDETLNESPSAQNNERDTTSIENGSEGIESKLSKGDESDEDIFADAGEYIPTTSSSLASKETKDDPNATGQKKKESIFSGLLAPSENEGKDKQKEKTQTMALTKTSLGDDESVDKEGSKRVQFRKEKKDEEGKINRDIFGMGPSSSSKYYSTTKTKGGISISSYDGGYGEEMDVDFDGLGEEEEDGDKWRKKGKNSEETTMAAKEYGARGKRTESNMDDDGGGMI</sequence>
<feature type="domain" description="RED-like N-terminal" evidence="4">
    <location>
        <begin position="83"/>
        <end position="194"/>
    </location>
</feature>
<feature type="compositionally biased region" description="Basic and acidic residues" evidence="3">
    <location>
        <begin position="568"/>
        <end position="577"/>
    </location>
</feature>
<dbReference type="InterPro" id="IPR012916">
    <property type="entry name" value="RED_N"/>
</dbReference>
<dbReference type="Pfam" id="PF07808">
    <property type="entry name" value="RED_N"/>
    <property type="match status" value="1"/>
</dbReference>
<feature type="compositionally biased region" description="Low complexity" evidence="3">
    <location>
        <begin position="506"/>
        <end position="527"/>
    </location>
</feature>
<proteinExistence type="predicted"/>
<reference evidence="5" key="1">
    <citation type="submission" date="2021-01" db="EMBL/GenBank/DDBJ databases">
        <authorList>
            <person name="Corre E."/>
            <person name="Pelletier E."/>
            <person name="Niang G."/>
            <person name="Scheremetjew M."/>
            <person name="Finn R."/>
            <person name="Kale V."/>
            <person name="Holt S."/>
            <person name="Cochrane G."/>
            <person name="Meng A."/>
            <person name="Brown T."/>
            <person name="Cohen L."/>
        </authorList>
    </citation>
    <scope>NUCLEOTIDE SEQUENCE</scope>
    <source>
        <strain evidence="5">GSO104</strain>
    </source>
</reference>
<feature type="region of interest" description="Disordered" evidence="3">
    <location>
        <begin position="1"/>
        <end position="122"/>
    </location>
</feature>
<accession>A0A7S4WE91</accession>
<feature type="compositionally biased region" description="Basic and acidic residues" evidence="3">
    <location>
        <begin position="92"/>
        <end position="117"/>
    </location>
</feature>
<feature type="compositionally biased region" description="Basic and acidic residues" evidence="3">
    <location>
        <begin position="449"/>
        <end position="459"/>
    </location>
</feature>
<comment type="subcellular location">
    <subcellularLocation>
        <location evidence="1">Nucleus</location>
    </subcellularLocation>
</comment>
<evidence type="ECO:0000256" key="3">
    <source>
        <dbReference type="SAM" id="MobiDB-lite"/>
    </source>
</evidence>
<feature type="compositionally biased region" description="Basic and acidic residues" evidence="3">
    <location>
        <begin position="347"/>
        <end position="357"/>
    </location>
</feature>
<feature type="region of interest" description="Disordered" evidence="3">
    <location>
        <begin position="329"/>
        <end position="587"/>
    </location>
</feature>
<feature type="compositionally biased region" description="Basic and acidic residues" evidence="3">
    <location>
        <begin position="422"/>
        <end position="438"/>
    </location>
</feature>
<feature type="compositionally biased region" description="Basic residues" evidence="3">
    <location>
        <begin position="335"/>
        <end position="346"/>
    </location>
</feature>
<protein>
    <recommendedName>
        <fullName evidence="4">RED-like N-terminal domain-containing protein</fullName>
    </recommendedName>
</protein>
<evidence type="ECO:0000256" key="2">
    <source>
        <dbReference type="ARBA" id="ARBA00023242"/>
    </source>
</evidence>
<feature type="compositionally biased region" description="Acidic residues" evidence="3">
    <location>
        <begin position="358"/>
        <end position="367"/>
    </location>
</feature>
<organism evidence="5">
    <name type="scientific">Ditylum brightwellii</name>
    <dbReference type="NCBI Taxonomy" id="49249"/>
    <lineage>
        <taxon>Eukaryota</taxon>
        <taxon>Sar</taxon>
        <taxon>Stramenopiles</taxon>
        <taxon>Ochrophyta</taxon>
        <taxon>Bacillariophyta</taxon>
        <taxon>Mediophyceae</taxon>
        <taxon>Lithodesmiophycidae</taxon>
        <taxon>Lithodesmiales</taxon>
        <taxon>Lithodesmiaceae</taxon>
        <taxon>Ditylum</taxon>
    </lineage>
</organism>